<dbReference type="Gene3D" id="3.40.50.300">
    <property type="entry name" value="P-loop containing nucleotide triphosphate hydrolases"/>
    <property type="match status" value="1"/>
</dbReference>
<sequence length="360" mass="41838">MAELIDSFDSSGIFDRYPYFSVCFDQLPSSLGFETPLKMDRALMEKVLETVDLVSQEMEVVFKYWNTEDTKEADFSEDFPYRYLLKSKAKKLLIWLSLEFDQLFVDMLYDASDLELEKWVIATNHKLRMTFGLDRSPIFNVLSRNDNGFFKEEVKTQNFECDIQKMYNDDFEAINELIENALEVEKAGLILLHGLPGTGKTSYIKNLISRHHKKSFIFIQNDFVNELLHPNFISFLLKNQNAVLIIEDAEKVLTSREQVNETSVVSTILQLTDGLFSDYLNIKIICTFNTSIDKIDKALLRKGRMIAYYEFQPLIPEKADELLRGLNHESNGTEMTLADIFNYKKKDFNQTKKGKIGFQK</sequence>
<proteinExistence type="predicted"/>
<name>A0ABX0HEE8_9BACT</name>
<protein>
    <submittedName>
        <fullName evidence="2">AAA family ATPase</fullName>
    </submittedName>
</protein>
<dbReference type="EMBL" id="JAANYN010000007">
    <property type="protein sequence ID" value="NHE58552.1"/>
    <property type="molecule type" value="Genomic_DNA"/>
</dbReference>
<comment type="caution">
    <text evidence="2">The sequence shown here is derived from an EMBL/GenBank/DDBJ whole genome shotgun (WGS) entry which is preliminary data.</text>
</comment>
<keyword evidence="3" id="KW-1185">Reference proteome</keyword>
<evidence type="ECO:0000313" key="2">
    <source>
        <dbReference type="EMBL" id="NHE58552.1"/>
    </source>
</evidence>
<feature type="domain" description="ATPase AAA-type core" evidence="1">
    <location>
        <begin position="190"/>
        <end position="310"/>
    </location>
</feature>
<reference evidence="2 3" key="1">
    <citation type="submission" date="2020-03" db="EMBL/GenBank/DDBJ databases">
        <title>Cyclobacterium plantarum sp. nov., a marine bacterium isolated from a coastal-marine wetland.</title>
        <authorList>
            <person name="Sanchez-Porro C."/>
            <person name="Ventosa A."/>
            <person name="Amoozegar M."/>
        </authorList>
    </citation>
    <scope>NUCLEOTIDE SEQUENCE [LARGE SCALE GENOMIC DNA]</scope>
    <source>
        <strain evidence="2 3">GBPx2</strain>
    </source>
</reference>
<organism evidence="2 3">
    <name type="scientific">Cyclobacterium plantarum</name>
    <dbReference type="NCBI Taxonomy" id="2716263"/>
    <lineage>
        <taxon>Bacteria</taxon>
        <taxon>Pseudomonadati</taxon>
        <taxon>Bacteroidota</taxon>
        <taxon>Cytophagia</taxon>
        <taxon>Cytophagales</taxon>
        <taxon>Cyclobacteriaceae</taxon>
        <taxon>Cyclobacterium</taxon>
    </lineage>
</organism>
<dbReference type="RefSeq" id="WP_166149046.1">
    <property type="nucleotide sequence ID" value="NZ_JAANYN010000007.1"/>
</dbReference>
<gene>
    <name evidence="2" type="ORF">G9Q97_17220</name>
</gene>
<accession>A0ABX0HEE8</accession>
<dbReference type="InterPro" id="IPR003959">
    <property type="entry name" value="ATPase_AAA_core"/>
</dbReference>
<evidence type="ECO:0000259" key="1">
    <source>
        <dbReference type="Pfam" id="PF00004"/>
    </source>
</evidence>
<dbReference type="SUPFAM" id="SSF52540">
    <property type="entry name" value="P-loop containing nucleoside triphosphate hydrolases"/>
    <property type="match status" value="1"/>
</dbReference>
<dbReference type="Proteomes" id="UP000649799">
    <property type="component" value="Unassembled WGS sequence"/>
</dbReference>
<dbReference type="InterPro" id="IPR027417">
    <property type="entry name" value="P-loop_NTPase"/>
</dbReference>
<dbReference type="Pfam" id="PF00004">
    <property type="entry name" value="AAA"/>
    <property type="match status" value="1"/>
</dbReference>
<evidence type="ECO:0000313" key="3">
    <source>
        <dbReference type="Proteomes" id="UP000649799"/>
    </source>
</evidence>